<evidence type="ECO:0000259" key="5">
    <source>
        <dbReference type="PROSITE" id="PS50212"/>
    </source>
</evidence>
<dbReference type="InterPro" id="IPR000651">
    <property type="entry name" value="Ras-like_Gua-exchang_fac_N"/>
</dbReference>
<dbReference type="PROSITE" id="PS50212">
    <property type="entry name" value="RASGEF_NTER"/>
    <property type="match status" value="1"/>
</dbReference>
<proteinExistence type="predicted"/>
<feature type="region of interest" description="Disordered" evidence="3">
    <location>
        <begin position="1"/>
        <end position="35"/>
    </location>
</feature>
<dbReference type="AlphaFoldDB" id="A0A8C7D4P9"/>
<evidence type="ECO:0000256" key="2">
    <source>
        <dbReference type="PROSITE-ProRule" id="PRU00168"/>
    </source>
</evidence>
<dbReference type="Gene3D" id="1.20.870.10">
    <property type="entry name" value="Son of sevenless (SoS) protein Chain: S domain 1"/>
    <property type="match status" value="1"/>
</dbReference>
<dbReference type="PANTHER" id="PTHR21560">
    <property type="entry name" value="VERY KIND PROTEIN"/>
    <property type="match status" value="1"/>
</dbReference>
<dbReference type="Pfam" id="PF00617">
    <property type="entry name" value="RasGEF"/>
    <property type="match status" value="1"/>
</dbReference>
<dbReference type="GO" id="GO:0048814">
    <property type="term" value="P:regulation of dendrite morphogenesis"/>
    <property type="evidence" value="ECO:0007669"/>
    <property type="project" value="TreeGrafter"/>
</dbReference>
<evidence type="ECO:0000256" key="1">
    <source>
        <dbReference type="ARBA" id="ARBA00022658"/>
    </source>
</evidence>
<sequence length="833" mass="94261">MSQPHNGEEGPRTGEREDEALSESHGPPQGDSHLMHPSLQEVIGLLRAEFAIDGYLENGLEDLAMGEYILSLKDLQYQTFCNVVKEKFCDLSWDEDLLGVLHCVVNYHQFSLKAPPHPHTSSMLHGGNHTWGDHPSHKDMAVGTKNLNFWTHQTKVQISTSLMSIARVSWTKKVSSSYWFPLVLVSLQHFDHEGLLHAVSTTVDVEMCLLLELKMSCSKDMEDQESLVFERLLSPCSRAEESSHRLSPAWGLAFYGEDCFSHDVMEYAITLGQHSESPCLELKTQELQQQHMIEMKNLKKTRNFYQKLLHQERKNKGSEARLMLSKLKIQFEELRSKVEFLDCVKKYLEVLSVDQWGMDMSLLPSLAASGPGSPLDLQPSEEPAMLGLVSLSGAERGKSSLQAATPLGLMTYLYARNALLEGYIQQFLYTYRYFCTPQELLQFLMEKFNSAVAAGGGPNVSGDRAKVYHRSLDVLQTWLTDCRLVDFSPKSILLITLENFLTNDSFQWKISRVVEPQATQTKDQAYSLAAALPRPCYTSLMDDISSACLRSEERHPFSQSEHSAQHTAQQLTLLQQEMFQGCHPNNFLNSRAQGVGDKAFIEGSSLFVNEEMPQDSYLQQLLRYADSVSNWVSAEIVICNSIKIQAALLTKFLLIAKHCYEFRDFATAMQVLGGLENVFVRQLPAWKHLSTKVCEVLEELRAVQVFLKSDNLCLMGGDHVRRRPTLPAAHILAMHIQQLEIGAFTLTSGAYKWPKLRTIAKVVSQVHAFQETVYSFTPDLELQAYLRLRIAHLSGCDIPLLAADNEANFHHTPTERHTRRIQDTLKRVKATFQ</sequence>
<accession>A0A8C7D4P9</accession>
<protein>
    <submittedName>
        <fullName evidence="6">Kinase non-catalytic C-lobe domain containing 1</fullName>
    </submittedName>
</protein>
<organism evidence="6 7">
    <name type="scientific">Oncorhynchus kisutch</name>
    <name type="common">Coho salmon</name>
    <name type="synonym">Salmo kisutch</name>
    <dbReference type="NCBI Taxonomy" id="8019"/>
    <lineage>
        <taxon>Eukaryota</taxon>
        <taxon>Metazoa</taxon>
        <taxon>Chordata</taxon>
        <taxon>Craniata</taxon>
        <taxon>Vertebrata</taxon>
        <taxon>Euteleostomi</taxon>
        <taxon>Actinopterygii</taxon>
        <taxon>Neopterygii</taxon>
        <taxon>Teleostei</taxon>
        <taxon>Protacanthopterygii</taxon>
        <taxon>Salmoniformes</taxon>
        <taxon>Salmonidae</taxon>
        <taxon>Salmoninae</taxon>
        <taxon>Oncorhynchus</taxon>
    </lineage>
</organism>
<dbReference type="SMART" id="SM00147">
    <property type="entry name" value="RasGEF"/>
    <property type="match status" value="1"/>
</dbReference>
<dbReference type="InterPro" id="IPR029899">
    <property type="entry name" value="KNDC1"/>
</dbReference>
<dbReference type="GO" id="GO:0030425">
    <property type="term" value="C:dendrite"/>
    <property type="evidence" value="ECO:0007669"/>
    <property type="project" value="TreeGrafter"/>
</dbReference>
<evidence type="ECO:0000256" key="3">
    <source>
        <dbReference type="SAM" id="MobiDB-lite"/>
    </source>
</evidence>
<dbReference type="InterPro" id="IPR001895">
    <property type="entry name" value="RASGEF_cat_dom"/>
</dbReference>
<dbReference type="Pfam" id="PF00618">
    <property type="entry name" value="RasGEF_N"/>
    <property type="match status" value="1"/>
</dbReference>
<evidence type="ECO:0000313" key="6">
    <source>
        <dbReference type="Ensembl" id="ENSOKIP00005015550.1"/>
    </source>
</evidence>
<evidence type="ECO:0000313" key="7">
    <source>
        <dbReference type="Proteomes" id="UP000694557"/>
    </source>
</evidence>
<dbReference type="GO" id="GO:0005085">
    <property type="term" value="F:guanyl-nucleotide exchange factor activity"/>
    <property type="evidence" value="ECO:0007669"/>
    <property type="project" value="UniProtKB-KW"/>
</dbReference>
<dbReference type="InterPro" id="IPR036964">
    <property type="entry name" value="RASGEF_cat_dom_sf"/>
</dbReference>
<dbReference type="Gene3D" id="1.10.840.10">
    <property type="entry name" value="Ras guanine-nucleotide exchange factors catalytic domain"/>
    <property type="match status" value="1"/>
</dbReference>
<dbReference type="CDD" id="cd06224">
    <property type="entry name" value="REM"/>
    <property type="match status" value="1"/>
</dbReference>
<dbReference type="InterPro" id="IPR023578">
    <property type="entry name" value="Ras_GEF_dom_sf"/>
</dbReference>
<feature type="compositionally biased region" description="Basic and acidic residues" evidence="3">
    <location>
        <begin position="1"/>
        <end position="15"/>
    </location>
</feature>
<feature type="domain" description="Ras-GEF" evidence="4">
    <location>
        <begin position="563"/>
        <end position="803"/>
    </location>
</feature>
<dbReference type="GO" id="GO:0032045">
    <property type="term" value="C:guanyl-nucleotide exchange factor complex"/>
    <property type="evidence" value="ECO:0007669"/>
    <property type="project" value="TreeGrafter"/>
</dbReference>
<dbReference type="GO" id="GO:0007264">
    <property type="term" value="P:small GTPase-mediated signal transduction"/>
    <property type="evidence" value="ECO:0007669"/>
    <property type="project" value="InterPro"/>
</dbReference>
<dbReference type="PROSITE" id="PS50009">
    <property type="entry name" value="RASGEF_CAT"/>
    <property type="match status" value="1"/>
</dbReference>
<dbReference type="GeneTree" id="ENSGT00390000011408"/>
<name>A0A8C7D4P9_ONCKI</name>
<dbReference type="Ensembl" id="ENSOKIT00005016526.1">
    <property type="protein sequence ID" value="ENSOKIP00005015550.1"/>
    <property type="gene ID" value="ENSOKIG00005006900.1"/>
</dbReference>
<dbReference type="SUPFAM" id="SSF48366">
    <property type="entry name" value="Ras GEF"/>
    <property type="match status" value="1"/>
</dbReference>
<feature type="domain" description="N-terminal Ras-GEF" evidence="5">
    <location>
        <begin position="397"/>
        <end position="525"/>
    </location>
</feature>
<evidence type="ECO:0000259" key="4">
    <source>
        <dbReference type="PROSITE" id="PS50009"/>
    </source>
</evidence>
<reference evidence="6" key="1">
    <citation type="submission" date="2025-08" db="UniProtKB">
        <authorList>
            <consortium name="Ensembl"/>
        </authorList>
    </citation>
    <scope>IDENTIFICATION</scope>
</reference>
<gene>
    <name evidence="6" type="primary">KNDC1</name>
</gene>
<dbReference type="Proteomes" id="UP000694557">
    <property type="component" value="Unassembled WGS sequence"/>
</dbReference>
<keyword evidence="7" id="KW-1185">Reference proteome</keyword>
<reference evidence="6" key="2">
    <citation type="submission" date="2025-09" db="UniProtKB">
        <authorList>
            <consortium name="Ensembl"/>
        </authorList>
    </citation>
    <scope>IDENTIFICATION</scope>
</reference>
<dbReference type="GO" id="GO:0043025">
    <property type="term" value="C:neuronal cell body"/>
    <property type="evidence" value="ECO:0007669"/>
    <property type="project" value="TreeGrafter"/>
</dbReference>
<keyword evidence="1 2" id="KW-0344">Guanine-nucleotide releasing factor</keyword>
<dbReference type="PANTHER" id="PTHR21560:SF0">
    <property type="entry name" value="KINASE NON-CATALYTIC C-LOBE DOMAIN-CONTAINING PROTEIN 1"/>
    <property type="match status" value="1"/>
</dbReference>